<feature type="non-terminal residue" evidence="12">
    <location>
        <position position="168"/>
    </location>
</feature>
<organism evidence="12 13">
    <name type="scientific">Euroglyphus maynei</name>
    <name type="common">Mayne's house dust mite</name>
    <dbReference type="NCBI Taxonomy" id="6958"/>
    <lineage>
        <taxon>Eukaryota</taxon>
        <taxon>Metazoa</taxon>
        <taxon>Ecdysozoa</taxon>
        <taxon>Arthropoda</taxon>
        <taxon>Chelicerata</taxon>
        <taxon>Arachnida</taxon>
        <taxon>Acari</taxon>
        <taxon>Acariformes</taxon>
        <taxon>Sarcoptiformes</taxon>
        <taxon>Astigmata</taxon>
        <taxon>Psoroptidia</taxon>
        <taxon>Analgoidea</taxon>
        <taxon>Pyroglyphidae</taxon>
        <taxon>Pyroglyphinae</taxon>
        <taxon>Euroglyphus</taxon>
    </lineage>
</organism>
<dbReference type="OrthoDB" id="264532at2759"/>
<evidence type="ECO:0000256" key="4">
    <source>
        <dbReference type="ARBA" id="ARBA00022679"/>
    </source>
</evidence>
<dbReference type="AlphaFoldDB" id="A0A1Y3BD92"/>
<protein>
    <recommendedName>
        <fullName evidence="14">Acyltransferase</fullName>
    </recommendedName>
</protein>
<dbReference type="EMBL" id="MUJZ01026048">
    <property type="protein sequence ID" value="OTF78832.1"/>
    <property type="molecule type" value="Genomic_DNA"/>
</dbReference>
<name>A0A1Y3BD92_EURMA</name>
<dbReference type="Pfam" id="PF03982">
    <property type="entry name" value="DAGAT"/>
    <property type="match status" value="1"/>
</dbReference>
<evidence type="ECO:0000256" key="8">
    <source>
        <dbReference type="ARBA" id="ARBA00023098"/>
    </source>
</evidence>
<evidence type="ECO:0000256" key="2">
    <source>
        <dbReference type="ARBA" id="ARBA00005420"/>
    </source>
</evidence>
<dbReference type="Proteomes" id="UP000194236">
    <property type="component" value="Unassembled WGS sequence"/>
</dbReference>
<keyword evidence="6" id="KW-0256">Endoplasmic reticulum</keyword>
<evidence type="ECO:0000256" key="3">
    <source>
        <dbReference type="ARBA" id="ARBA00022516"/>
    </source>
</evidence>
<keyword evidence="3" id="KW-0444">Lipid biosynthesis</keyword>
<evidence type="ECO:0000256" key="6">
    <source>
        <dbReference type="ARBA" id="ARBA00022824"/>
    </source>
</evidence>
<evidence type="ECO:0000313" key="13">
    <source>
        <dbReference type="Proteomes" id="UP000194236"/>
    </source>
</evidence>
<dbReference type="PANTHER" id="PTHR12317">
    <property type="entry name" value="DIACYLGLYCEROL O-ACYLTRANSFERASE"/>
    <property type="match status" value="1"/>
</dbReference>
<gene>
    <name evidence="12" type="ORF">BLA29_009837</name>
</gene>
<dbReference type="GO" id="GO:0004144">
    <property type="term" value="F:diacylglycerol O-acyltransferase activity"/>
    <property type="evidence" value="ECO:0007669"/>
    <property type="project" value="TreeGrafter"/>
</dbReference>
<evidence type="ECO:0000313" key="12">
    <source>
        <dbReference type="EMBL" id="OTF78832.1"/>
    </source>
</evidence>
<keyword evidence="5 11" id="KW-0812">Transmembrane</keyword>
<evidence type="ECO:0000256" key="11">
    <source>
        <dbReference type="SAM" id="Phobius"/>
    </source>
</evidence>
<feature type="transmembrane region" description="Helical" evidence="11">
    <location>
        <begin position="21"/>
        <end position="41"/>
    </location>
</feature>
<evidence type="ECO:0000256" key="5">
    <source>
        <dbReference type="ARBA" id="ARBA00022692"/>
    </source>
</evidence>
<keyword evidence="8" id="KW-0443">Lipid metabolism</keyword>
<sequence length="168" mass="19627">MAFGIKFAPIFIPLRRRLQTLIIFLASNLPFSGLITIIILYNLLFTQYYFVTLFYLAWWIFDHETPQRGGRRYDWFRRLPIWRLYAEYFPITLIKTADLSANGKYLFGLHPHGILCFSHSVNFLTEGTNFSELFPGIRPHLVTVNLQFLLPLQRELFLSGGACSASRE</sequence>
<proteinExistence type="inferred from homology"/>
<evidence type="ECO:0008006" key="14">
    <source>
        <dbReference type="Google" id="ProtNLM"/>
    </source>
</evidence>
<reference evidence="12 13" key="1">
    <citation type="submission" date="2017-03" db="EMBL/GenBank/DDBJ databases">
        <title>Genome Survey of Euroglyphus maynei.</title>
        <authorList>
            <person name="Arlian L.G."/>
            <person name="Morgan M.S."/>
            <person name="Rider S.D."/>
        </authorList>
    </citation>
    <scope>NUCLEOTIDE SEQUENCE [LARGE SCALE GENOMIC DNA]</scope>
    <source>
        <strain evidence="12">Arlian Lab</strain>
        <tissue evidence="12">Whole body</tissue>
    </source>
</reference>
<evidence type="ECO:0000256" key="1">
    <source>
        <dbReference type="ARBA" id="ARBA00004477"/>
    </source>
</evidence>
<dbReference type="InterPro" id="IPR007130">
    <property type="entry name" value="DAGAT"/>
</dbReference>
<evidence type="ECO:0000256" key="9">
    <source>
        <dbReference type="ARBA" id="ARBA00023136"/>
    </source>
</evidence>
<comment type="caution">
    <text evidence="12">The sequence shown here is derived from an EMBL/GenBank/DDBJ whole genome shotgun (WGS) entry which is preliminary data.</text>
</comment>
<keyword evidence="13" id="KW-1185">Reference proteome</keyword>
<dbReference type="GO" id="GO:0005789">
    <property type="term" value="C:endoplasmic reticulum membrane"/>
    <property type="evidence" value="ECO:0007669"/>
    <property type="project" value="UniProtKB-SubCell"/>
</dbReference>
<dbReference type="GO" id="GO:0019432">
    <property type="term" value="P:triglyceride biosynthetic process"/>
    <property type="evidence" value="ECO:0007669"/>
    <property type="project" value="TreeGrafter"/>
</dbReference>
<comment type="subcellular location">
    <subcellularLocation>
        <location evidence="1">Endoplasmic reticulum membrane</location>
        <topology evidence="1">Multi-pass membrane protein</topology>
    </subcellularLocation>
</comment>
<keyword evidence="7 11" id="KW-1133">Transmembrane helix</keyword>
<keyword evidence="4" id="KW-0808">Transferase</keyword>
<keyword evidence="9 11" id="KW-0472">Membrane</keyword>
<evidence type="ECO:0000256" key="7">
    <source>
        <dbReference type="ARBA" id="ARBA00022989"/>
    </source>
</evidence>
<evidence type="ECO:0000256" key="10">
    <source>
        <dbReference type="ARBA" id="ARBA00023315"/>
    </source>
</evidence>
<accession>A0A1Y3BD92</accession>
<dbReference type="PANTHER" id="PTHR12317:SF79">
    <property type="entry name" value="ACYLTRANSFERASE"/>
    <property type="match status" value="1"/>
</dbReference>
<keyword evidence="10" id="KW-0012">Acyltransferase</keyword>
<comment type="similarity">
    <text evidence="2">Belongs to the diacylglycerol acyltransferase family.</text>
</comment>
<feature type="transmembrane region" description="Helical" evidence="11">
    <location>
        <begin position="47"/>
        <end position="62"/>
    </location>
</feature>